<dbReference type="GO" id="GO:0005524">
    <property type="term" value="F:ATP binding"/>
    <property type="evidence" value="ECO:0007669"/>
    <property type="project" value="UniProtKB-KW"/>
</dbReference>
<gene>
    <name evidence="5" type="ORF">KTS37_16000</name>
</gene>
<dbReference type="PANTHER" id="PTHR42759">
    <property type="entry name" value="MOXR FAMILY PROTEIN"/>
    <property type="match status" value="1"/>
</dbReference>
<evidence type="ECO:0000313" key="6">
    <source>
        <dbReference type="Proteomes" id="UP001166304"/>
    </source>
</evidence>
<dbReference type="RefSeq" id="WP_162414032.1">
    <property type="nucleotide sequence ID" value="NZ_JAHQXE010000005.1"/>
</dbReference>
<accession>A0AA41GAR4</accession>
<feature type="domain" description="AAA+ ATPase" evidence="4">
    <location>
        <begin position="35"/>
        <end position="176"/>
    </location>
</feature>
<dbReference type="InterPro" id="IPR041628">
    <property type="entry name" value="ChlI/MoxR_AAA_lid"/>
</dbReference>
<evidence type="ECO:0000313" key="5">
    <source>
        <dbReference type="EMBL" id="MBV0903292.1"/>
    </source>
</evidence>
<dbReference type="InterPro" id="IPR027417">
    <property type="entry name" value="P-loop_NTPase"/>
</dbReference>
<dbReference type="InterPro" id="IPR050764">
    <property type="entry name" value="CbbQ/NirQ/NorQ/GpvN"/>
</dbReference>
<dbReference type="InterPro" id="IPR003593">
    <property type="entry name" value="AAA+_ATPase"/>
</dbReference>
<dbReference type="FunFam" id="3.40.50.300:FF:000640">
    <property type="entry name" value="MoxR family ATPase"/>
    <property type="match status" value="1"/>
</dbReference>
<evidence type="ECO:0000256" key="3">
    <source>
        <dbReference type="SAM" id="MobiDB-lite"/>
    </source>
</evidence>
<sequence length="334" mass="36243">MTDPSALYDRLEAEAGTVLIGNEEVLRHITVAMLTRGHVLLEGVPGVAKTTIATLVANATDLNYSRIQMTPDLLPADITGTTVYHQQSGEFELQKGPVFTNLVIADEINRAPPKTQSALLEAMQESQVSIEGSTLSLPTPFTVVATMNPLEMEGTFELPEAQRDRFQMKLVSEIPDEDEERAILDRFDADPTLDSSDISQVVTRNELLQARSVVPETYIDDSIKKYILSVVRETRDHRNVAHGASPRATLALQNTAKALARIEGRDYVIPDDVKGVAVPVLRHRLILNSDAELSRIGTPAVIDEILSSVTPPGTGSDRRPSGAETAVGDGGSEL</sequence>
<feature type="region of interest" description="Disordered" evidence="3">
    <location>
        <begin position="308"/>
        <end position="334"/>
    </location>
</feature>
<dbReference type="PIRSF" id="PIRSF002849">
    <property type="entry name" value="AAA_ATPase_chaperone_MoxR_prd"/>
    <property type="match status" value="1"/>
</dbReference>
<dbReference type="SUPFAM" id="SSF52540">
    <property type="entry name" value="P-loop containing nucleoside triphosphate hydrolases"/>
    <property type="match status" value="1"/>
</dbReference>
<dbReference type="InterPro" id="IPR011703">
    <property type="entry name" value="ATPase_AAA-3"/>
</dbReference>
<organism evidence="5 6">
    <name type="scientific">Haloarcula salina</name>
    <dbReference type="NCBI Taxonomy" id="1429914"/>
    <lineage>
        <taxon>Archaea</taxon>
        <taxon>Methanobacteriati</taxon>
        <taxon>Methanobacteriota</taxon>
        <taxon>Stenosarchaea group</taxon>
        <taxon>Halobacteria</taxon>
        <taxon>Halobacteriales</taxon>
        <taxon>Haloarculaceae</taxon>
        <taxon>Haloarcula</taxon>
    </lineage>
</organism>
<dbReference type="SMART" id="SM00382">
    <property type="entry name" value="AAA"/>
    <property type="match status" value="1"/>
</dbReference>
<dbReference type="GO" id="GO:0016887">
    <property type="term" value="F:ATP hydrolysis activity"/>
    <property type="evidence" value="ECO:0007669"/>
    <property type="project" value="InterPro"/>
</dbReference>
<keyword evidence="1" id="KW-0547">Nucleotide-binding</keyword>
<keyword evidence="2" id="KW-0067">ATP-binding</keyword>
<comment type="caution">
    <text evidence="5">The sequence shown here is derived from an EMBL/GenBank/DDBJ whole genome shotgun (WGS) entry which is preliminary data.</text>
</comment>
<evidence type="ECO:0000259" key="4">
    <source>
        <dbReference type="SMART" id="SM00382"/>
    </source>
</evidence>
<evidence type="ECO:0000256" key="2">
    <source>
        <dbReference type="ARBA" id="ARBA00022840"/>
    </source>
</evidence>
<dbReference type="EMBL" id="JAHQXE010000005">
    <property type="protein sequence ID" value="MBV0903292.1"/>
    <property type="molecule type" value="Genomic_DNA"/>
</dbReference>
<name>A0AA41GAR4_9EURY</name>
<reference evidence="5" key="1">
    <citation type="submission" date="2021-06" db="EMBL/GenBank/DDBJ databases">
        <title>New haloarchaea isolates fom saline soil.</title>
        <authorList>
            <person name="Duran-Viseras A."/>
            <person name="Sanchez-Porro C.S."/>
            <person name="Ventosa A."/>
        </authorList>
    </citation>
    <scope>NUCLEOTIDE SEQUENCE</scope>
    <source>
        <strain evidence="5">JCM 18369</strain>
    </source>
</reference>
<dbReference type="Pfam" id="PF17863">
    <property type="entry name" value="AAA_lid_2"/>
    <property type="match status" value="1"/>
</dbReference>
<dbReference type="AlphaFoldDB" id="A0AA41GAR4"/>
<proteinExistence type="predicted"/>
<dbReference type="Pfam" id="PF07726">
    <property type="entry name" value="AAA_3"/>
    <property type="match status" value="1"/>
</dbReference>
<dbReference type="PANTHER" id="PTHR42759:SF1">
    <property type="entry name" value="MAGNESIUM-CHELATASE SUBUNIT CHLD"/>
    <property type="match status" value="1"/>
</dbReference>
<protein>
    <submittedName>
        <fullName evidence="5">MoxR family ATPase</fullName>
    </submittedName>
</protein>
<dbReference type="Gene3D" id="3.40.50.300">
    <property type="entry name" value="P-loop containing nucleotide triphosphate hydrolases"/>
    <property type="match status" value="1"/>
</dbReference>
<dbReference type="Proteomes" id="UP001166304">
    <property type="component" value="Unassembled WGS sequence"/>
</dbReference>
<dbReference type="Gene3D" id="1.10.8.80">
    <property type="entry name" value="Magnesium chelatase subunit I, C-Terminal domain"/>
    <property type="match status" value="1"/>
</dbReference>
<evidence type="ECO:0000256" key="1">
    <source>
        <dbReference type="ARBA" id="ARBA00022741"/>
    </source>
</evidence>
<keyword evidence="6" id="KW-1185">Reference proteome</keyword>